<name>A0A0L9VGU8_PHAAN</name>
<organism evidence="1 2">
    <name type="scientific">Phaseolus angularis</name>
    <name type="common">Azuki bean</name>
    <name type="synonym">Vigna angularis</name>
    <dbReference type="NCBI Taxonomy" id="3914"/>
    <lineage>
        <taxon>Eukaryota</taxon>
        <taxon>Viridiplantae</taxon>
        <taxon>Streptophyta</taxon>
        <taxon>Embryophyta</taxon>
        <taxon>Tracheophyta</taxon>
        <taxon>Spermatophyta</taxon>
        <taxon>Magnoliopsida</taxon>
        <taxon>eudicotyledons</taxon>
        <taxon>Gunneridae</taxon>
        <taxon>Pentapetalae</taxon>
        <taxon>rosids</taxon>
        <taxon>fabids</taxon>
        <taxon>Fabales</taxon>
        <taxon>Fabaceae</taxon>
        <taxon>Papilionoideae</taxon>
        <taxon>50 kb inversion clade</taxon>
        <taxon>NPAAA clade</taxon>
        <taxon>indigoferoid/millettioid clade</taxon>
        <taxon>Phaseoleae</taxon>
        <taxon>Vigna</taxon>
    </lineage>
</organism>
<proteinExistence type="predicted"/>
<dbReference type="Proteomes" id="UP000053144">
    <property type="component" value="Chromosome 10"/>
</dbReference>
<accession>A0A0L9VGU8</accession>
<dbReference type="Gramene" id="KOM54271">
    <property type="protein sequence ID" value="KOM54271"/>
    <property type="gene ID" value="LR48_Vigan10g016300"/>
</dbReference>
<sequence length="65" mass="7042">MDLERFIQLVGDAVGPRCKRHRNDPSCVVGEHKHCPFGSDPAAPPPQPPLPLSLFGDVETVSLLP</sequence>
<evidence type="ECO:0000313" key="2">
    <source>
        <dbReference type="Proteomes" id="UP000053144"/>
    </source>
</evidence>
<gene>
    <name evidence="1" type="ORF">LR48_Vigan10g016300</name>
</gene>
<dbReference type="AlphaFoldDB" id="A0A0L9VGU8"/>
<evidence type="ECO:0000313" key="1">
    <source>
        <dbReference type="EMBL" id="KOM54271.1"/>
    </source>
</evidence>
<dbReference type="EMBL" id="CM003380">
    <property type="protein sequence ID" value="KOM54271.1"/>
    <property type="molecule type" value="Genomic_DNA"/>
</dbReference>
<reference evidence="2" key="1">
    <citation type="journal article" date="2015" name="Proc. Natl. Acad. Sci. U.S.A.">
        <title>Genome sequencing of adzuki bean (Vigna angularis) provides insight into high starch and low fat accumulation and domestication.</title>
        <authorList>
            <person name="Yang K."/>
            <person name="Tian Z."/>
            <person name="Chen C."/>
            <person name="Luo L."/>
            <person name="Zhao B."/>
            <person name="Wang Z."/>
            <person name="Yu L."/>
            <person name="Li Y."/>
            <person name="Sun Y."/>
            <person name="Li W."/>
            <person name="Chen Y."/>
            <person name="Li Y."/>
            <person name="Zhang Y."/>
            <person name="Ai D."/>
            <person name="Zhao J."/>
            <person name="Shang C."/>
            <person name="Ma Y."/>
            <person name="Wu B."/>
            <person name="Wang M."/>
            <person name="Gao L."/>
            <person name="Sun D."/>
            <person name="Zhang P."/>
            <person name="Guo F."/>
            <person name="Wang W."/>
            <person name="Li Y."/>
            <person name="Wang J."/>
            <person name="Varshney R.K."/>
            <person name="Wang J."/>
            <person name="Ling H.Q."/>
            <person name="Wan P."/>
        </authorList>
    </citation>
    <scope>NUCLEOTIDE SEQUENCE</scope>
    <source>
        <strain evidence="2">cv. Jingnong 6</strain>
    </source>
</reference>
<protein>
    <submittedName>
        <fullName evidence="1">Uncharacterized protein</fullName>
    </submittedName>
</protein>